<keyword evidence="2" id="KW-1185">Reference proteome</keyword>
<evidence type="ECO:0008006" key="3">
    <source>
        <dbReference type="Google" id="ProtNLM"/>
    </source>
</evidence>
<evidence type="ECO:0000313" key="1">
    <source>
        <dbReference type="EMBL" id="AET65315.1"/>
    </source>
</evidence>
<protein>
    <recommendedName>
        <fullName evidence="3">HEPN domain-containing protein</fullName>
    </recommendedName>
</protein>
<name>G7WR12_METH6</name>
<dbReference type="HOGENOM" id="CLU_2140202_0_0_2"/>
<accession>G7WR12</accession>
<proteinExistence type="predicted"/>
<dbReference type="Gene3D" id="1.20.120.330">
    <property type="entry name" value="Nucleotidyltransferases domain 2"/>
    <property type="match status" value="1"/>
</dbReference>
<dbReference type="Proteomes" id="UP000005877">
    <property type="component" value="Chromosome"/>
</dbReference>
<sequence>MRKGGISIDFDWKEYLNLAIELSSVDEEAKLRSSISRAYYAAFCTARNYMVDHDHRIIPYDESVHQYVISHYVGNKGSTKSKQRKKIAQELKRMKIERQIADYENNKRDLRQ</sequence>
<reference evidence="1 2" key="1">
    <citation type="journal article" date="2012" name="PLoS ONE">
        <title>The genome characteristics and predicted function of methyl-group oxidation pathway in the obligate aceticlastic methanogens, Methanosaeta spp.</title>
        <authorList>
            <person name="Zhu J."/>
            <person name="Zheng H."/>
            <person name="Ai G."/>
            <person name="Zhang G."/>
            <person name="Liu D."/>
            <person name="Liu X."/>
            <person name="Dong X."/>
        </authorList>
    </citation>
    <scope>NUCLEOTIDE SEQUENCE [LARGE SCALE GENOMIC DNA]</scope>
    <source>
        <strain evidence="1 2">6Ac</strain>
    </source>
</reference>
<dbReference type="AlphaFoldDB" id="G7WR12"/>
<dbReference type="STRING" id="1110509.Mhar_1959"/>
<gene>
    <name evidence="1" type="ordered locus">Mhar_1959</name>
</gene>
<dbReference type="KEGG" id="mhi:Mhar_1959"/>
<dbReference type="EMBL" id="CP003117">
    <property type="protein sequence ID" value="AET65315.1"/>
    <property type="molecule type" value="Genomic_DNA"/>
</dbReference>
<evidence type="ECO:0000313" key="2">
    <source>
        <dbReference type="Proteomes" id="UP000005877"/>
    </source>
</evidence>
<organism evidence="1 2">
    <name type="scientific">Methanothrix harundinacea (strain 6Ac)</name>
    <name type="common">Methanosaeta harundinacea</name>
    <dbReference type="NCBI Taxonomy" id="1110509"/>
    <lineage>
        <taxon>Archaea</taxon>
        <taxon>Methanobacteriati</taxon>
        <taxon>Methanobacteriota</taxon>
        <taxon>Stenosarchaea group</taxon>
        <taxon>Methanomicrobia</taxon>
        <taxon>Methanotrichales</taxon>
        <taxon>Methanotrichaceae</taxon>
        <taxon>Methanothrix</taxon>
    </lineage>
</organism>